<dbReference type="CDD" id="cd22322">
    <property type="entry name" value="EcoRII-like"/>
    <property type="match status" value="1"/>
</dbReference>
<dbReference type="SUPFAM" id="SSF52980">
    <property type="entry name" value="Restriction endonuclease-like"/>
    <property type="match status" value="1"/>
</dbReference>
<accession>A0A1E8FHP8</accession>
<dbReference type="EMBL" id="MJIC01000009">
    <property type="protein sequence ID" value="OFI35424.1"/>
    <property type="molecule type" value="Genomic_DNA"/>
</dbReference>
<dbReference type="InterPro" id="IPR015109">
    <property type="entry name" value="Restrct_endonuc_II_EcoRII_C"/>
</dbReference>
<gene>
    <name evidence="2" type="ORF">BFC17_11690</name>
</gene>
<dbReference type="InterPro" id="IPR011335">
    <property type="entry name" value="Restrct_endonuc-II-like"/>
</dbReference>
<dbReference type="Pfam" id="PF09019">
    <property type="entry name" value="EcoRII-C"/>
    <property type="match status" value="1"/>
</dbReference>
<dbReference type="GO" id="GO:0003677">
    <property type="term" value="F:DNA binding"/>
    <property type="evidence" value="ECO:0007669"/>
    <property type="project" value="InterPro"/>
</dbReference>
<evidence type="ECO:0000259" key="1">
    <source>
        <dbReference type="Pfam" id="PF09019"/>
    </source>
</evidence>
<dbReference type="Gene3D" id="3.40.91.80">
    <property type="match status" value="1"/>
</dbReference>
<organism evidence="2 3">
    <name type="scientific">Alteromonas lipolytica</name>
    <dbReference type="NCBI Taxonomy" id="1856405"/>
    <lineage>
        <taxon>Bacteria</taxon>
        <taxon>Pseudomonadati</taxon>
        <taxon>Pseudomonadota</taxon>
        <taxon>Gammaproteobacteria</taxon>
        <taxon>Alteromonadales</taxon>
        <taxon>Alteromonadaceae</taxon>
        <taxon>Alteromonas/Salinimonas group</taxon>
        <taxon>Alteromonas</taxon>
    </lineage>
</organism>
<evidence type="ECO:0000313" key="3">
    <source>
        <dbReference type="Proteomes" id="UP000176037"/>
    </source>
</evidence>
<dbReference type="Proteomes" id="UP000176037">
    <property type="component" value="Unassembled WGS sequence"/>
</dbReference>
<comment type="caution">
    <text evidence="2">The sequence shown here is derived from an EMBL/GenBank/DDBJ whole genome shotgun (WGS) entry which is preliminary data.</text>
</comment>
<dbReference type="InterPro" id="IPR038365">
    <property type="entry name" value="EcoRII_C_sf"/>
</dbReference>
<evidence type="ECO:0000313" key="2">
    <source>
        <dbReference type="EMBL" id="OFI35424.1"/>
    </source>
</evidence>
<dbReference type="GO" id="GO:0009307">
    <property type="term" value="P:DNA restriction-modification system"/>
    <property type="evidence" value="ECO:0007669"/>
    <property type="project" value="InterPro"/>
</dbReference>
<dbReference type="AlphaFoldDB" id="A0A1E8FHP8"/>
<name>A0A1E8FHP8_9ALTE</name>
<reference evidence="2 3" key="1">
    <citation type="submission" date="2016-09" db="EMBL/GenBank/DDBJ databases">
        <title>Alteromonas lipolytica, a new species isolated from sea water.</title>
        <authorList>
            <person name="Wu Y.-H."/>
            <person name="Cheng H."/>
            <person name="Xu X.-W."/>
        </authorList>
    </citation>
    <scope>NUCLEOTIDE SEQUENCE [LARGE SCALE GENOMIC DNA]</scope>
    <source>
        <strain evidence="2 3">JW12</strain>
    </source>
</reference>
<sequence length="236" mass="27501">MSSSGNNFFDDFKSYLPTNEQLCRSSAERVIGEHKKDYVMSNFSELLEEMQEEIYKSYLKEQEVSGQKVIDEQIDKFGKINFSDVDKFLMSIFQSRKSRAGKAFEFIIRELFIRAGVPFSEQITVDGAKPDFVMPSAEYFEERPLDCMLFTAKRTLRERWRQVVTEANKSYSYFLATLDEKVTESQLKQAATHKLYIVVPAQIKESNPVYSSSYNVLSFEQFFEIHLKPALNRWAS</sequence>
<dbReference type="STRING" id="1856405.BFC17_11690"/>
<dbReference type="GO" id="GO:0009036">
    <property type="term" value="F:type II site-specific deoxyribonuclease activity"/>
    <property type="evidence" value="ECO:0007669"/>
    <property type="project" value="InterPro"/>
</dbReference>
<proteinExistence type="predicted"/>
<protein>
    <recommendedName>
        <fullName evidence="1">Restriction endonuclease type II EcoRII C-terminal domain-containing protein</fullName>
    </recommendedName>
</protein>
<feature type="domain" description="Restriction endonuclease type II EcoRII C-terminal" evidence="1">
    <location>
        <begin position="81"/>
        <end position="222"/>
    </location>
</feature>
<keyword evidence="3" id="KW-1185">Reference proteome</keyword>